<dbReference type="AlphaFoldDB" id="A0A9D5QD46"/>
<protein>
    <submittedName>
        <fullName evidence="1">Uncharacterized protein</fullName>
    </submittedName>
</protein>
<dbReference type="EMBL" id="WJKJ01000303">
    <property type="protein sequence ID" value="MBD3365353.1"/>
    <property type="molecule type" value="Genomic_DNA"/>
</dbReference>
<comment type="caution">
    <text evidence="1">The sequence shown here is derived from an EMBL/GenBank/DDBJ whole genome shotgun (WGS) entry which is preliminary data.</text>
</comment>
<accession>A0A9D5QD46</accession>
<evidence type="ECO:0000313" key="1">
    <source>
        <dbReference type="EMBL" id="MBD3365353.1"/>
    </source>
</evidence>
<dbReference type="Proteomes" id="UP000630660">
    <property type="component" value="Unassembled WGS sequence"/>
</dbReference>
<reference evidence="1" key="1">
    <citation type="submission" date="2019-11" db="EMBL/GenBank/DDBJ databases">
        <title>Microbial mats filling the niche in hypersaline microbial mats.</title>
        <authorList>
            <person name="Wong H.L."/>
            <person name="Macleod F.I."/>
            <person name="White R.A. III"/>
            <person name="Burns B.P."/>
        </authorList>
    </citation>
    <scope>NUCLEOTIDE SEQUENCE</scope>
    <source>
        <strain evidence="1">Bin_327</strain>
    </source>
</reference>
<gene>
    <name evidence="1" type="ORF">GF359_09090</name>
</gene>
<name>A0A9D5QD46_UNCW3</name>
<sequence length="88" mass="10166">MSNQKPEGDKIIDALERLGFEVAEEEHDKVTLKNYKQEVTVPKGEIPAEKEKKVARKLEPIFDAYSNVPLARKLERIKEWVEETVEVS</sequence>
<proteinExistence type="predicted"/>
<organism evidence="1 2">
    <name type="scientific">candidate division WOR-3 bacterium</name>
    <dbReference type="NCBI Taxonomy" id="2052148"/>
    <lineage>
        <taxon>Bacteria</taxon>
        <taxon>Bacteria division WOR-3</taxon>
    </lineage>
</organism>
<evidence type="ECO:0000313" key="2">
    <source>
        <dbReference type="Proteomes" id="UP000630660"/>
    </source>
</evidence>